<dbReference type="eggNOG" id="KOG1904">
    <property type="taxonomic scope" value="Eukaryota"/>
</dbReference>
<dbReference type="EnsemblMetazoa" id="HelroT89429">
    <property type="protein sequence ID" value="HelroP89429"/>
    <property type="gene ID" value="HelroG89429"/>
</dbReference>
<reference evidence="3" key="3">
    <citation type="submission" date="2015-06" db="UniProtKB">
        <authorList>
            <consortium name="EnsemblMetazoa"/>
        </authorList>
    </citation>
    <scope>IDENTIFICATION</scope>
</reference>
<accession>T1G7C9</accession>
<dbReference type="SUPFAM" id="SSF63748">
    <property type="entry name" value="Tudor/PWWP/MBT"/>
    <property type="match status" value="1"/>
</dbReference>
<dbReference type="KEGG" id="hro:HELRODRAFT_89429"/>
<dbReference type="STRING" id="6412.T1G7C9"/>
<dbReference type="CDD" id="cd05834">
    <property type="entry name" value="PWWP_HRP"/>
    <property type="match status" value="1"/>
</dbReference>
<reference evidence="2 4" key="2">
    <citation type="journal article" date="2013" name="Nature">
        <title>Insights into bilaterian evolution from three spiralian genomes.</title>
        <authorList>
            <person name="Simakov O."/>
            <person name="Marletaz F."/>
            <person name="Cho S.J."/>
            <person name="Edsinger-Gonzales E."/>
            <person name="Havlak P."/>
            <person name="Hellsten U."/>
            <person name="Kuo D.H."/>
            <person name="Larsson T."/>
            <person name="Lv J."/>
            <person name="Arendt D."/>
            <person name="Savage R."/>
            <person name="Osoegawa K."/>
            <person name="de Jong P."/>
            <person name="Grimwood J."/>
            <person name="Chapman J.A."/>
            <person name="Shapiro H."/>
            <person name="Aerts A."/>
            <person name="Otillar R.P."/>
            <person name="Terry A.Y."/>
            <person name="Boore J.L."/>
            <person name="Grigoriev I.V."/>
            <person name="Lindberg D.R."/>
            <person name="Seaver E.C."/>
            <person name="Weisblat D.A."/>
            <person name="Putnam N.H."/>
            <person name="Rokhsar D.S."/>
        </authorList>
    </citation>
    <scope>NUCLEOTIDE SEQUENCE</scope>
</reference>
<dbReference type="Pfam" id="PF00855">
    <property type="entry name" value="PWWP"/>
    <property type="match status" value="1"/>
</dbReference>
<dbReference type="CTD" id="20216976"/>
<dbReference type="OrthoDB" id="62853at2759"/>
<dbReference type="EMBL" id="KB097640">
    <property type="protein sequence ID" value="ESN92498.1"/>
    <property type="molecule type" value="Genomic_DNA"/>
</dbReference>
<name>T1G7C9_HELRO</name>
<dbReference type="Proteomes" id="UP000015101">
    <property type="component" value="Unassembled WGS sequence"/>
</dbReference>
<dbReference type="PANTHER" id="PTHR12550:SF70">
    <property type="entry name" value="JIL-1 ANCHORING AND STABILIZING PROTEIN, ISOFORM A"/>
    <property type="match status" value="1"/>
</dbReference>
<organism evidence="3 4">
    <name type="scientific">Helobdella robusta</name>
    <name type="common">Californian leech</name>
    <dbReference type="NCBI Taxonomy" id="6412"/>
    <lineage>
        <taxon>Eukaryota</taxon>
        <taxon>Metazoa</taxon>
        <taxon>Spiralia</taxon>
        <taxon>Lophotrochozoa</taxon>
        <taxon>Annelida</taxon>
        <taxon>Clitellata</taxon>
        <taxon>Hirudinea</taxon>
        <taxon>Rhynchobdellida</taxon>
        <taxon>Glossiphoniidae</taxon>
        <taxon>Helobdella</taxon>
    </lineage>
</organism>
<dbReference type="InterPro" id="IPR000313">
    <property type="entry name" value="PWWP_dom"/>
</dbReference>
<feature type="domain" description="PWWP" evidence="1">
    <location>
        <begin position="11"/>
        <end position="67"/>
    </location>
</feature>
<dbReference type="RefSeq" id="XP_009029371.1">
    <property type="nucleotide sequence ID" value="XM_009031123.1"/>
</dbReference>
<evidence type="ECO:0000259" key="1">
    <source>
        <dbReference type="PROSITE" id="PS50812"/>
    </source>
</evidence>
<dbReference type="PANTHER" id="PTHR12550">
    <property type="entry name" value="HEPATOMA-DERIVED GROWTH FACTOR-RELATED"/>
    <property type="match status" value="1"/>
</dbReference>
<reference evidence="4" key="1">
    <citation type="submission" date="2012-12" db="EMBL/GenBank/DDBJ databases">
        <authorList>
            <person name="Hellsten U."/>
            <person name="Grimwood J."/>
            <person name="Chapman J.A."/>
            <person name="Shapiro H."/>
            <person name="Aerts A."/>
            <person name="Otillar R.P."/>
            <person name="Terry A.Y."/>
            <person name="Boore J.L."/>
            <person name="Simakov O."/>
            <person name="Marletaz F."/>
            <person name="Cho S.-J."/>
            <person name="Edsinger-Gonzales E."/>
            <person name="Havlak P."/>
            <person name="Kuo D.-H."/>
            <person name="Larsson T."/>
            <person name="Lv J."/>
            <person name="Arendt D."/>
            <person name="Savage R."/>
            <person name="Osoegawa K."/>
            <person name="de Jong P."/>
            <person name="Lindberg D.R."/>
            <person name="Seaver E.C."/>
            <person name="Weisblat D.A."/>
            <person name="Putnam N.H."/>
            <person name="Grigoriev I.V."/>
            <person name="Rokhsar D.S."/>
        </authorList>
    </citation>
    <scope>NUCLEOTIDE SEQUENCE</scope>
</reference>
<dbReference type="InParanoid" id="T1G7C9"/>
<dbReference type="PROSITE" id="PS50812">
    <property type="entry name" value="PWWP"/>
    <property type="match status" value="1"/>
</dbReference>
<evidence type="ECO:0000313" key="2">
    <source>
        <dbReference type="EMBL" id="ESN92498.1"/>
    </source>
</evidence>
<dbReference type="Gene3D" id="2.30.30.140">
    <property type="match status" value="1"/>
</dbReference>
<protein>
    <recommendedName>
        <fullName evidence="1">PWWP domain-containing protein</fullName>
    </recommendedName>
</protein>
<dbReference type="GeneID" id="20216976"/>
<keyword evidence="4" id="KW-1185">Reference proteome</keyword>
<evidence type="ECO:0000313" key="3">
    <source>
        <dbReference type="EnsemblMetazoa" id="HelroP89429"/>
    </source>
</evidence>
<dbReference type="EMBL" id="AMQM01007558">
    <property type="status" value="NOT_ANNOTATED_CDS"/>
    <property type="molecule type" value="Genomic_DNA"/>
</dbReference>
<dbReference type="AlphaFoldDB" id="T1G7C9"/>
<dbReference type="OMA" id="HWIDDIA"/>
<dbReference type="SMART" id="SM00293">
    <property type="entry name" value="PWWP"/>
    <property type="match status" value="1"/>
</dbReference>
<dbReference type="HOGENOM" id="CLU_090867_2_0_1"/>
<sequence length="111" mass="12671">MQSKSNISYQPGDLIFGKVKGYPPWPARINKVADDVVVPKGKYPIFFYGTYETCFLSAKDIFSYEKFKGKYGKPQKRKGFNEGLYEIENNPLIKSSGIVRDIIQILLIVIL</sequence>
<gene>
    <name evidence="3" type="primary">20216976</name>
    <name evidence="2" type="ORF">HELRODRAFT_89429</name>
</gene>
<proteinExistence type="predicted"/>
<evidence type="ECO:0000313" key="4">
    <source>
        <dbReference type="Proteomes" id="UP000015101"/>
    </source>
</evidence>